<keyword evidence="2" id="KW-1185">Reference proteome</keyword>
<dbReference type="Proteomes" id="UP000034150">
    <property type="component" value="Unassembled WGS sequence"/>
</dbReference>
<name>A0A0M2JW18_9MYCO</name>
<evidence type="ECO:0000313" key="1">
    <source>
        <dbReference type="EMBL" id="KKF01276.1"/>
    </source>
</evidence>
<dbReference type="PATRIC" id="fig|1807.13.peg.4067"/>
<reference evidence="1 2" key="1">
    <citation type="journal article" date="2015" name="Genome Announc.">
        <title>Draft Genome Sequence of Mycobacterium obuense Strain UC1, Isolated from Patient Sputum.</title>
        <authorList>
            <person name="Greninger A.L."/>
            <person name="Cunningham G."/>
            <person name="Hsu E.D."/>
            <person name="Yu J.M."/>
            <person name="Chiu C.Y."/>
            <person name="Miller S."/>
        </authorList>
    </citation>
    <scope>NUCLEOTIDE SEQUENCE [LARGE SCALE GENOMIC DNA]</scope>
    <source>
        <strain evidence="1 2">UC1</strain>
    </source>
</reference>
<dbReference type="EMBL" id="LAUZ02000052">
    <property type="protein sequence ID" value="KKF01276.1"/>
    <property type="molecule type" value="Genomic_DNA"/>
</dbReference>
<dbReference type="AlphaFoldDB" id="A0A0M2JW18"/>
<protein>
    <submittedName>
        <fullName evidence="1">Uncharacterized protein</fullName>
    </submittedName>
</protein>
<evidence type="ECO:0000313" key="2">
    <source>
        <dbReference type="Proteomes" id="UP000034150"/>
    </source>
</evidence>
<organism evidence="1 2">
    <name type="scientific">Mycolicibacterium obuense</name>
    <dbReference type="NCBI Taxonomy" id="1807"/>
    <lineage>
        <taxon>Bacteria</taxon>
        <taxon>Bacillati</taxon>
        <taxon>Actinomycetota</taxon>
        <taxon>Actinomycetes</taxon>
        <taxon>Mycobacteriales</taxon>
        <taxon>Mycobacteriaceae</taxon>
        <taxon>Mycolicibacterium</taxon>
    </lineage>
</organism>
<comment type="caution">
    <text evidence="1">The sequence shown here is derived from an EMBL/GenBank/DDBJ whole genome shotgun (WGS) entry which is preliminary data.</text>
</comment>
<proteinExistence type="predicted"/>
<accession>A0A0M2JW18</accession>
<gene>
    <name evidence="1" type="ORF">WN67_14530</name>
</gene>
<sequence>MLAMPTVVITRTADAAMMHSVMSRALICDMPFWARMSAGACSLQRHDPLTEFRLHGIVV</sequence>